<dbReference type="Proteomes" id="UP000276776">
    <property type="component" value="Unassembled WGS sequence"/>
</dbReference>
<reference evidence="5" key="1">
    <citation type="submission" date="2017-02" db="UniProtKB">
        <authorList>
            <consortium name="WormBaseParasite"/>
        </authorList>
    </citation>
    <scope>IDENTIFICATION</scope>
</reference>
<feature type="region of interest" description="Disordered" evidence="2">
    <location>
        <begin position="85"/>
        <end position="104"/>
    </location>
</feature>
<feature type="compositionally biased region" description="Polar residues" evidence="2">
    <location>
        <begin position="85"/>
        <end position="95"/>
    </location>
</feature>
<dbReference type="GO" id="GO:0004865">
    <property type="term" value="F:protein serine/threonine phosphatase inhibitor activity"/>
    <property type="evidence" value="ECO:0007669"/>
    <property type="project" value="InterPro"/>
</dbReference>
<evidence type="ECO:0000313" key="5">
    <source>
        <dbReference type="WBParaSite" id="TCLT_0000300001-mRNA-1"/>
    </source>
</evidence>
<dbReference type="WBParaSite" id="TCLT_0000300001-mRNA-1">
    <property type="protein sequence ID" value="TCLT_0000300001-mRNA-1"/>
    <property type="gene ID" value="TCLT_0000300001"/>
</dbReference>
<sequence>MASATSLNTFSSGNNKYQRISRIFDKVVEPDKTVHEDRVCVSDNINDYGSTDDVNRKSNPNAYPGRYVIANPNNAEQKMTLPRTFTPSPSVSGRSSPACHPIPPHSRIANIRRESNNSIENELAHERLMQFAQQVSVKFNEFSIGSTRERKRTHSLSEPISVLTNAFIPHSCSPSPTRSVDLQKQYYSPSTQQVVRNIAYSPSPSPTPSPTRHTLRSISPIAVRQVTKRRYHSSSGCELNPDQCTTGATSAKRAYQQSAVSSRGCVSPLASENVSSISESATKSGELSNAFPLRFSRRLLVDPAISVKLSSESSMETDDDSDSLREQKTNIVSSEVQWRKHIGLSGLINEGDFGGEKLITFLCEVVFHFAYIYSL</sequence>
<evidence type="ECO:0000313" key="4">
    <source>
        <dbReference type="Proteomes" id="UP000276776"/>
    </source>
</evidence>
<gene>
    <name evidence="3" type="ORF">TCLT_LOCUS3002</name>
</gene>
<dbReference type="PANTHER" id="PTHR22227">
    <property type="entry name" value="FAMILY WITH SEQUENCE SIMILARITY 122B ISOFORM X1"/>
    <property type="match status" value="1"/>
</dbReference>
<evidence type="ECO:0000313" key="3">
    <source>
        <dbReference type="EMBL" id="VDM99248.1"/>
    </source>
</evidence>
<organism evidence="5">
    <name type="scientific">Thelazia callipaeda</name>
    <name type="common">Oriental eyeworm</name>
    <name type="synonym">Parasitic nematode</name>
    <dbReference type="NCBI Taxonomy" id="103827"/>
    <lineage>
        <taxon>Eukaryota</taxon>
        <taxon>Metazoa</taxon>
        <taxon>Ecdysozoa</taxon>
        <taxon>Nematoda</taxon>
        <taxon>Chromadorea</taxon>
        <taxon>Rhabditida</taxon>
        <taxon>Spirurina</taxon>
        <taxon>Spiruromorpha</taxon>
        <taxon>Thelazioidea</taxon>
        <taxon>Thelaziidae</taxon>
        <taxon>Thelazia</taxon>
    </lineage>
</organism>
<dbReference type="OrthoDB" id="10036177at2759"/>
<dbReference type="InterPro" id="IPR026716">
    <property type="entry name" value="PBIR1/2/3"/>
</dbReference>
<comment type="similarity">
    <text evidence="1">Belongs to the FAM122 family.</text>
</comment>
<accession>A0A0N5CS00</accession>
<keyword evidence="4" id="KW-1185">Reference proteome</keyword>
<evidence type="ECO:0000256" key="1">
    <source>
        <dbReference type="ARBA" id="ARBA00006725"/>
    </source>
</evidence>
<proteinExistence type="inferred from homology"/>
<name>A0A0N5CS00_THECL</name>
<dbReference type="EMBL" id="UYYF01000877">
    <property type="protein sequence ID" value="VDM99248.1"/>
    <property type="molecule type" value="Genomic_DNA"/>
</dbReference>
<reference evidence="3 4" key="2">
    <citation type="submission" date="2018-11" db="EMBL/GenBank/DDBJ databases">
        <authorList>
            <consortium name="Pathogen Informatics"/>
        </authorList>
    </citation>
    <scope>NUCLEOTIDE SEQUENCE [LARGE SCALE GENOMIC DNA]</scope>
</reference>
<dbReference type="STRING" id="103827.A0A0N5CS00"/>
<protein>
    <submittedName>
        <fullName evidence="3 5">Uncharacterized protein</fullName>
    </submittedName>
</protein>
<dbReference type="AlphaFoldDB" id="A0A0N5CS00"/>
<evidence type="ECO:0000256" key="2">
    <source>
        <dbReference type="SAM" id="MobiDB-lite"/>
    </source>
</evidence>
<dbReference type="PANTHER" id="PTHR22227:SF6">
    <property type="entry name" value="FAMILY WITH SEQUENCE SIMILARITY 122B ISOFORM X1"/>
    <property type="match status" value="1"/>
</dbReference>